<dbReference type="InterPro" id="IPR004629">
    <property type="entry name" value="WecG_TagA_CpsF"/>
</dbReference>
<dbReference type="CDD" id="cd06533">
    <property type="entry name" value="Glyco_transf_WecG_TagA"/>
    <property type="match status" value="1"/>
</dbReference>
<dbReference type="PANTHER" id="PTHR34136:SF1">
    <property type="entry name" value="UDP-N-ACETYL-D-MANNOSAMINURONIC ACID TRANSFERASE"/>
    <property type="match status" value="1"/>
</dbReference>
<evidence type="ECO:0000256" key="1">
    <source>
        <dbReference type="ARBA" id="ARBA00022676"/>
    </source>
</evidence>
<keyword evidence="1" id="KW-0328">Glycosyltransferase</keyword>
<dbReference type="Proteomes" id="UP000273158">
    <property type="component" value="Unassembled WGS sequence"/>
</dbReference>
<dbReference type="GO" id="GO:0016758">
    <property type="term" value="F:hexosyltransferase activity"/>
    <property type="evidence" value="ECO:0007669"/>
    <property type="project" value="TreeGrafter"/>
</dbReference>
<dbReference type="EMBL" id="RCDB01000003">
    <property type="protein sequence ID" value="RLK47937.1"/>
    <property type="molecule type" value="Genomic_DNA"/>
</dbReference>
<evidence type="ECO:0000313" key="3">
    <source>
        <dbReference type="EMBL" id="RLK47937.1"/>
    </source>
</evidence>
<reference evidence="3 4" key="1">
    <citation type="journal article" date="2015" name="Stand. Genomic Sci.">
        <title>Genomic Encyclopedia of Bacterial and Archaeal Type Strains, Phase III: the genomes of soil and plant-associated and newly described type strains.</title>
        <authorList>
            <person name="Whitman W.B."/>
            <person name="Woyke T."/>
            <person name="Klenk H.P."/>
            <person name="Zhou Y."/>
            <person name="Lilburn T.G."/>
            <person name="Beck B.J."/>
            <person name="De Vos P."/>
            <person name="Vandamme P."/>
            <person name="Eisen J.A."/>
            <person name="Garrity G."/>
            <person name="Hugenholtz P."/>
            <person name="Kyrpides N.C."/>
        </authorList>
    </citation>
    <scope>NUCLEOTIDE SEQUENCE [LARGE SCALE GENOMIC DNA]</scope>
    <source>
        <strain evidence="3 4">S2T63</strain>
    </source>
</reference>
<dbReference type="AlphaFoldDB" id="A0A498BYU9"/>
<gene>
    <name evidence="3" type="ORF">C7474_2536</name>
</gene>
<name>A0A498BYU9_9MICO</name>
<sequence>MSRNSLILTPPVPGVRRRARPITRAVPTVADDAAVLSQTIAIGGSPVHLVDERQARRVIARAMHETDAAPLGVCSVNLDHVHHFAKSGDSFASDDRVRWMNLIDGAPIAVQARKMTGIAYPRLAGSDIISGILDDLGASGLSVAVVGGSDAVTEPLRQRLASGWPGLRFAGHFTPSRDDLASPAKNRELCARLQDAQANAILVCLGKPRQERWIADYGRESGAQALLAFGAVVDFLAGKVSRAPQWVSDAHAEWMWRLMLEPRRLARRYLIEGPPAYFAVRASGSNPGGRRAAT</sequence>
<evidence type="ECO:0000256" key="2">
    <source>
        <dbReference type="ARBA" id="ARBA00022679"/>
    </source>
</evidence>
<dbReference type="OrthoDB" id="9771846at2"/>
<proteinExistence type="predicted"/>
<evidence type="ECO:0000313" key="4">
    <source>
        <dbReference type="Proteomes" id="UP000273158"/>
    </source>
</evidence>
<organism evidence="3 4">
    <name type="scientific">Microbacterium telephonicum</name>
    <dbReference type="NCBI Taxonomy" id="1714841"/>
    <lineage>
        <taxon>Bacteria</taxon>
        <taxon>Bacillati</taxon>
        <taxon>Actinomycetota</taxon>
        <taxon>Actinomycetes</taxon>
        <taxon>Micrococcales</taxon>
        <taxon>Microbacteriaceae</taxon>
        <taxon>Microbacterium</taxon>
    </lineage>
</organism>
<dbReference type="RefSeq" id="WP_147436718.1">
    <property type="nucleotide sequence ID" value="NZ_RCDB01000003.1"/>
</dbReference>
<keyword evidence="2" id="KW-0808">Transferase</keyword>
<accession>A0A498BYU9</accession>
<dbReference type="Pfam" id="PF03808">
    <property type="entry name" value="Glyco_tran_WecG"/>
    <property type="match status" value="1"/>
</dbReference>
<dbReference type="NCBIfam" id="TIGR00696">
    <property type="entry name" value="wecG_tagA_cpsF"/>
    <property type="match status" value="1"/>
</dbReference>
<comment type="caution">
    <text evidence="3">The sequence shown here is derived from an EMBL/GenBank/DDBJ whole genome shotgun (WGS) entry which is preliminary data.</text>
</comment>
<keyword evidence="4" id="KW-1185">Reference proteome</keyword>
<protein>
    <submittedName>
        <fullName evidence="3">Exopolysaccharide biosynthesis WecB/TagA/CpsF family protein</fullName>
    </submittedName>
</protein>
<dbReference type="PANTHER" id="PTHR34136">
    <property type="match status" value="1"/>
</dbReference>